<feature type="compositionally biased region" description="Basic and acidic residues" evidence="1">
    <location>
        <begin position="205"/>
        <end position="218"/>
    </location>
</feature>
<feature type="compositionally biased region" description="Polar residues" evidence="1">
    <location>
        <begin position="50"/>
        <end position="62"/>
    </location>
</feature>
<evidence type="ECO:0000313" key="2">
    <source>
        <dbReference type="EnsemblMetazoa" id="CJA04101.1"/>
    </source>
</evidence>
<dbReference type="Proteomes" id="UP000005237">
    <property type="component" value="Unassembled WGS sequence"/>
</dbReference>
<feature type="compositionally biased region" description="Basic and acidic residues" evidence="1">
    <location>
        <begin position="237"/>
        <end position="249"/>
    </location>
</feature>
<accession>A0A8R1DJ08</accession>
<proteinExistence type="predicted"/>
<feature type="compositionally biased region" description="Polar residues" evidence="1">
    <location>
        <begin position="219"/>
        <end position="234"/>
    </location>
</feature>
<evidence type="ECO:0000256" key="1">
    <source>
        <dbReference type="SAM" id="MobiDB-lite"/>
    </source>
</evidence>
<feature type="compositionally biased region" description="Polar residues" evidence="1">
    <location>
        <begin position="263"/>
        <end position="272"/>
    </location>
</feature>
<dbReference type="EnsemblMetazoa" id="CJA04101.1">
    <property type="protein sequence ID" value="CJA04101.1"/>
    <property type="gene ID" value="WBGene00123306"/>
</dbReference>
<feature type="region of interest" description="Disordered" evidence="1">
    <location>
        <begin position="180"/>
        <end position="287"/>
    </location>
</feature>
<feature type="region of interest" description="Disordered" evidence="1">
    <location>
        <begin position="34"/>
        <end position="126"/>
    </location>
</feature>
<organism evidence="2 3">
    <name type="scientific">Caenorhabditis japonica</name>
    <dbReference type="NCBI Taxonomy" id="281687"/>
    <lineage>
        <taxon>Eukaryota</taxon>
        <taxon>Metazoa</taxon>
        <taxon>Ecdysozoa</taxon>
        <taxon>Nematoda</taxon>
        <taxon>Chromadorea</taxon>
        <taxon>Rhabditida</taxon>
        <taxon>Rhabditina</taxon>
        <taxon>Rhabditomorpha</taxon>
        <taxon>Rhabditoidea</taxon>
        <taxon>Rhabditidae</taxon>
        <taxon>Peloderinae</taxon>
        <taxon>Caenorhabditis</taxon>
    </lineage>
</organism>
<reference evidence="2" key="2">
    <citation type="submission" date="2022-06" db="UniProtKB">
        <authorList>
            <consortium name="EnsemblMetazoa"/>
        </authorList>
    </citation>
    <scope>IDENTIFICATION</scope>
    <source>
        <strain evidence="2">DF5081</strain>
    </source>
</reference>
<dbReference type="AlphaFoldDB" id="A0A8R1DJ08"/>
<feature type="region of interest" description="Disordered" evidence="1">
    <location>
        <begin position="1"/>
        <end position="22"/>
    </location>
</feature>
<reference evidence="3" key="1">
    <citation type="submission" date="2010-08" db="EMBL/GenBank/DDBJ databases">
        <authorList>
            <consortium name="Caenorhabditis japonica Sequencing Consortium"/>
            <person name="Wilson R.K."/>
        </authorList>
    </citation>
    <scope>NUCLEOTIDE SEQUENCE [LARGE SCALE GENOMIC DNA]</scope>
    <source>
        <strain evidence="3">DF5081</strain>
    </source>
</reference>
<sequence length="387" mass="43408">MHGSRSETCPFSAPRIQPSPHFGRRQTHAMMMHKNMDQNEDHQRHHRSPSIDSVSRLHQQSGGFAGHQRRGSFSSKENGVGGSGGFYHPHHHNNGGFRRQNYNQRGRHNQQRDYHSGQYHQQTTSSEYSQQNMFNNGYQPKSQNRSYQNPLHIAAANQQPQRPIFNSTNDRNFAAEFGAFSSFRRPSPSTPPSPNGTAASGVVPRHLEESPLVRRTTDRQSSPAEKMLTSSGSGVTHELEQQQQHEKIHMYRAAGTAPGGYSTGSSPFKMSPTQPPSTPSADKNAEEWQRQFQMPPPQSTFQQFRRGPHEQQTMELQLKTAEVLPISLPTTPSAVGGTQFRAAMKDAPMTRSVDSVDAKHPCFSDERMHSALIGTMESIRSELFKNL</sequence>
<keyword evidence="3" id="KW-1185">Reference proteome</keyword>
<name>A0A8R1DJ08_CAEJA</name>
<evidence type="ECO:0000313" key="3">
    <source>
        <dbReference type="Proteomes" id="UP000005237"/>
    </source>
</evidence>
<protein>
    <submittedName>
        <fullName evidence="2">Uncharacterized protein</fullName>
    </submittedName>
</protein>
<feature type="compositionally biased region" description="Basic and acidic residues" evidence="1">
    <location>
        <begin position="34"/>
        <end position="43"/>
    </location>
</feature>